<accession>A0A8J3Q8R6</accession>
<proteinExistence type="predicted"/>
<gene>
    <name evidence="1" type="ORF">Rhe02_33550</name>
</gene>
<sequence>MALTIGRVGCPEVRACSTAEVRFGVLGRGQDVADGALLCLEACQHLLDRHGQLGVEAVVNLRRGVMKVGLVAQFAAHEVGQDWHDLCPSVKDGVCAGQADTGQFVNCSGYIDAVWCSEAVSFAQCFGVDGQGGGGDGGGEG</sequence>
<dbReference type="Proteomes" id="UP000612899">
    <property type="component" value="Unassembled WGS sequence"/>
</dbReference>
<dbReference type="EMBL" id="BONY01000018">
    <property type="protein sequence ID" value="GIH05288.1"/>
    <property type="molecule type" value="Genomic_DNA"/>
</dbReference>
<evidence type="ECO:0000313" key="2">
    <source>
        <dbReference type="Proteomes" id="UP000612899"/>
    </source>
</evidence>
<evidence type="ECO:0000313" key="1">
    <source>
        <dbReference type="EMBL" id="GIH05288.1"/>
    </source>
</evidence>
<organism evidence="1 2">
    <name type="scientific">Rhizocola hellebori</name>
    <dbReference type="NCBI Taxonomy" id="1392758"/>
    <lineage>
        <taxon>Bacteria</taxon>
        <taxon>Bacillati</taxon>
        <taxon>Actinomycetota</taxon>
        <taxon>Actinomycetes</taxon>
        <taxon>Micromonosporales</taxon>
        <taxon>Micromonosporaceae</taxon>
        <taxon>Rhizocola</taxon>
    </lineage>
</organism>
<dbReference type="AlphaFoldDB" id="A0A8J3Q8R6"/>
<comment type="caution">
    <text evidence="1">The sequence shown here is derived from an EMBL/GenBank/DDBJ whole genome shotgun (WGS) entry which is preliminary data.</text>
</comment>
<protein>
    <submittedName>
        <fullName evidence="1">Uncharacterized protein</fullName>
    </submittedName>
</protein>
<dbReference type="RefSeq" id="WP_203909150.1">
    <property type="nucleotide sequence ID" value="NZ_BONY01000018.1"/>
</dbReference>
<reference evidence="1" key="1">
    <citation type="submission" date="2021-01" db="EMBL/GenBank/DDBJ databases">
        <title>Whole genome shotgun sequence of Rhizocola hellebori NBRC 109834.</title>
        <authorList>
            <person name="Komaki H."/>
            <person name="Tamura T."/>
        </authorList>
    </citation>
    <scope>NUCLEOTIDE SEQUENCE</scope>
    <source>
        <strain evidence="1">NBRC 109834</strain>
    </source>
</reference>
<keyword evidence="2" id="KW-1185">Reference proteome</keyword>
<name>A0A8J3Q8R6_9ACTN</name>